<accession>A0A8T0H6D9</accession>
<evidence type="ECO:0000313" key="2">
    <source>
        <dbReference type="Proteomes" id="UP000822688"/>
    </source>
</evidence>
<evidence type="ECO:0000313" key="1">
    <source>
        <dbReference type="EMBL" id="KAG0566335.1"/>
    </source>
</evidence>
<gene>
    <name evidence="1" type="ORF">KC19_7G055800</name>
</gene>
<sequence>MGASGGPPGMMHNGWCWPVGYGDLFSESSMLAVGVCWIQVARVAFSMQLWEIFILVLRPLRGDFTSLVFTKEEEVGGCR</sequence>
<dbReference type="AlphaFoldDB" id="A0A8T0H6D9"/>
<dbReference type="Proteomes" id="UP000822688">
    <property type="component" value="Chromosome 7"/>
</dbReference>
<organism evidence="1 2">
    <name type="scientific">Ceratodon purpureus</name>
    <name type="common">Fire moss</name>
    <name type="synonym">Dicranum purpureum</name>
    <dbReference type="NCBI Taxonomy" id="3225"/>
    <lineage>
        <taxon>Eukaryota</taxon>
        <taxon>Viridiplantae</taxon>
        <taxon>Streptophyta</taxon>
        <taxon>Embryophyta</taxon>
        <taxon>Bryophyta</taxon>
        <taxon>Bryophytina</taxon>
        <taxon>Bryopsida</taxon>
        <taxon>Dicranidae</taxon>
        <taxon>Pseudoditrichales</taxon>
        <taxon>Ditrichaceae</taxon>
        <taxon>Ceratodon</taxon>
    </lineage>
</organism>
<protein>
    <submittedName>
        <fullName evidence="1">Uncharacterized protein</fullName>
    </submittedName>
</protein>
<keyword evidence="2" id="KW-1185">Reference proteome</keyword>
<dbReference type="EMBL" id="CM026428">
    <property type="protein sequence ID" value="KAG0566335.1"/>
    <property type="molecule type" value="Genomic_DNA"/>
</dbReference>
<comment type="caution">
    <text evidence="1">The sequence shown here is derived from an EMBL/GenBank/DDBJ whole genome shotgun (WGS) entry which is preliminary data.</text>
</comment>
<proteinExistence type="predicted"/>
<name>A0A8T0H6D9_CERPU</name>
<reference evidence="1" key="1">
    <citation type="submission" date="2020-06" db="EMBL/GenBank/DDBJ databases">
        <title>WGS assembly of Ceratodon purpureus strain R40.</title>
        <authorList>
            <person name="Carey S.B."/>
            <person name="Jenkins J."/>
            <person name="Shu S."/>
            <person name="Lovell J.T."/>
            <person name="Sreedasyam A."/>
            <person name="Maumus F."/>
            <person name="Tiley G.P."/>
            <person name="Fernandez-Pozo N."/>
            <person name="Barry K."/>
            <person name="Chen C."/>
            <person name="Wang M."/>
            <person name="Lipzen A."/>
            <person name="Daum C."/>
            <person name="Saski C.A."/>
            <person name="Payton A.C."/>
            <person name="Mcbreen J.C."/>
            <person name="Conrad R.E."/>
            <person name="Kollar L.M."/>
            <person name="Olsson S."/>
            <person name="Huttunen S."/>
            <person name="Landis J.B."/>
            <person name="Wickett N.J."/>
            <person name="Johnson M.G."/>
            <person name="Rensing S.A."/>
            <person name="Grimwood J."/>
            <person name="Schmutz J."/>
            <person name="Mcdaniel S.F."/>
        </authorList>
    </citation>
    <scope>NUCLEOTIDE SEQUENCE</scope>
    <source>
        <strain evidence="1">R40</strain>
    </source>
</reference>